<keyword evidence="3" id="KW-1133">Transmembrane helix</keyword>
<feature type="transmembrane region" description="Helical" evidence="3">
    <location>
        <begin position="107"/>
        <end position="124"/>
    </location>
</feature>
<evidence type="ECO:0000313" key="5">
    <source>
        <dbReference type="EMBL" id="SHG53936.1"/>
    </source>
</evidence>
<keyword evidence="3" id="KW-0472">Membrane</keyword>
<accession>A0A1M5KMJ2</accession>
<dbReference type="GO" id="GO:0043709">
    <property type="term" value="P:cell adhesion involved in single-species biofilm formation"/>
    <property type="evidence" value="ECO:0007669"/>
    <property type="project" value="TreeGrafter"/>
</dbReference>
<evidence type="ECO:0000256" key="1">
    <source>
        <dbReference type="ARBA" id="ARBA00012528"/>
    </source>
</evidence>
<feature type="transmembrane region" description="Helical" evidence="3">
    <location>
        <begin position="52"/>
        <end position="73"/>
    </location>
</feature>
<dbReference type="InterPro" id="IPR029787">
    <property type="entry name" value="Nucleotide_cyclase"/>
</dbReference>
<dbReference type="GO" id="GO:0005886">
    <property type="term" value="C:plasma membrane"/>
    <property type="evidence" value="ECO:0007669"/>
    <property type="project" value="TreeGrafter"/>
</dbReference>
<proteinExistence type="predicted"/>
<keyword evidence="6" id="KW-1185">Reference proteome</keyword>
<evidence type="ECO:0000256" key="2">
    <source>
        <dbReference type="ARBA" id="ARBA00034247"/>
    </source>
</evidence>
<dbReference type="GO" id="GO:0052621">
    <property type="term" value="F:diguanylate cyclase activity"/>
    <property type="evidence" value="ECO:0007669"/>
    <property type="project" value="UniProtKB-EC"/>
</dbReference>
<dbReference type="GO" id="GO:1902201">
    <property type="term" value="P:negative regulation of bacterial-type flagellum-dependent cell motility"/>
    <property type="evidence" value="ECO:0007669"/>
    <property type="project" value="TreeGrafter"/>
</dbReference>
<feature type="transmembrane region" description="Helical" evidence="3">
    <location>
        <begin position="82"/>
        <end position="101"/>
    </location>
</feature>
<keyword evidence="3" id="KW-0812">Transmembrane</keyword>
<dbReference type="CDD" id="cd01949">
    <property type="entry name" value="GGDEF"/>
    <property type="match status" value="1"/>
</dbReference>
<feature type="transmembrane region" description="Helical" evidence="3">
    <location>
        <begin position="131"/>
        <end position="150"/>
    </location>
</feature>
<dbReference type="EMBL" id="FQWZ01000001">
    <property type="protein sequence ID" value="SHG53936.1"/>
    <property type="molecule type" value="Genomic_DNA"/>
</dbReference>
<dbReference type="SMART" id="SM00267">
    <property type="entry name" value="GGDEF"/>
    <property type="match status" value="1"/>
</dbReference>
<dbReference type="RefSeq" id="WP_175550089.1">
    <property type="nucleotide sequence ID" value="NZ_FQWZ01000001.1"/>
</dbReference>
<dbReference type="AlphaFoldDB" id="A0A1M5KMJ2"/>
<protein>
    <recommendedName>
        <fullName evidence="1">diguanylate cyclase</fullName>
        <ecNumber evidence="1">2.7.7.65</ecNumber>
    </recommendedName>
</protein>
<feature type="domain" description="GGDEF" evidence="4">
    <location>
        <begin position="225"/>
        <end position="363"/>
    </location>
</feature>
<dbReference type="EC" id="2.7.7.65" evidence="1"/>
<dbReference type="NCBIfam" id="TIGR00254">
    <property type="entry name" value="GGDEF"/>
    <property type="match status" value="1"/>
</dbReference>
<dbReference type="Gene3D" id="3.30.70.270">
    <property type="match status" value="1"/>
</dbReference>
<comment type="catalytic activity">
    <reaction evidence="2">
        <text>2 GTP = 3',3'-c-di-GMP + 2 diphosphate</text>
        <dbReference type="Rhea" id="RHEA:24898"/>
        <dbReference type="ChEBI" id="CHEBI:33019"/>
        <dbReference type="ChEBI" id="CHEBI:37565"/>
        <dbReference type="ChEBI" id="CHEBI:58805"/>
        <dbReference type="EC" id="2.7.7.65"/>
    </reaction>
</comment>
<dbReference type="InterPro" id="IPR050469">
    <property type="entry name" value="Diguanylate_Cyclase"/>
</dbReference>
<feature type="transmembrane region" description="Helical" evidence="3">
    <location>
        <begin position="156"/>
        <end position="177"/>
    </location>
</feature>
<evidence type="ECO:0000259" key="4">
    <source>
        <dbReference type="PROSITE" id="PS50887"/>
    </source>
</evidence>
<sequence length="364" mass="40752">MPDPLEAAYQREQARLYRRPRILLFSLLALFFGGAPYYGHSIFFDATHDVTAFEWPLVISGLMLAAVAMMIYVNPDCRLSRWLQTTASVALCIGIEVLVYLGDRGAILYSPGVASTIFGSIIIFTGFFNRWIMVSCLIWFGTCAAITLTLDSSPLIGLRLFGVGLSATTYLLAAFMVDRNARVAWVNRRHAQLTSTVDPLTGLGTRAEFNQRYQKQFQQALRDDKPVGVMLLDLDFFKRINDRYGHLAGDRVLEAVGRLIVDRFARRPGDLRIRYGGEEILLLWYDASADAVNEEALRLLDEIRQLRVLLEINSEPLQVTASAGLICGKAGAMADSTAVLHRADELLYEAKRRGRDQLVAEHRA</sequence>
<dbReference type="PROSITE" id="PS50887">
    <property type="entry name" value="GGDEF"/>
    <property type="match status" value="1"/>
</dbReference>
<name>A0A1M5KMJ2_9GAMM</name>
<organism evidence="5 6">
    <name type="scientific">Hydrocarboniphaga daqingensis</name>
    <dbReference type="NCBI Taxonomy" id="490188"/>
    <lineage>
        <taxon>Bacteria</taxon>
        <taxon>Pseudomonadati</taxon>
        <taxon>Pseudomonadota</taxon>
        <taxon>Gammaproteobacteria</taxon>
        <taxon>Nevskiales</taxon>
        <taxon>Nevskiaceae</taxon>
        <taxon>Hydrocarboniphaga</taxon>
    </lineage>
</organism>
<evidence type="ECO:0000256" key="3">
    <source>
        <dbReference type="SAM" id="Phobius"/>
    </source>
</evidence>
<gene>
    <name evidence="5" type="ORF">SAMN04488068_0651</name>
</gene>
<dbReference type="PANTHER" id="PTHR45138:SF9">
    <property type="entry name" value="DIGUANYLATE CYCLASE DGCM-RELATED"/>
    <property type="match status" value="1"/>
</dbReference>
<dbReference type="SUPFAM" id="SSF55073">
    <property type="entry name" value="Nucleotide cyclase"/>
    <property type="match status" value="1"/>
</dbReference>
<dbReference type="STRING" id="490188.SAMN04488068_0651"/>
<dbReference type="InterPro" id="IPR043128">
    <property type="entry name" value="Rev_trsase/Diguanyl_cyclase"/>
</dbReference>
<evidence type="ECO:0000313" key="6">
    <source>
        <dbReference type="Proteomes" id="UP000199758"/>
    </source>
</evidence>
<dbReference type="PANTHER" id="PTHR45138">
    <property type="entry name" value="REGULATORY COMPONENTS OF SENSORY TRANSDUCTION SYSTEM"/>
    <property type="match status" value="1"/>
</dbReference>
<reference evidence="5 6" key="1">
    <citation type="submission" date="2016-11" db="EMBL/GenBank/DDBJ databases">
        <authorList>
            <person name="Jaros S."/>
            <person name="Januszkiewicz K."/>
            <person name="Wedrychowicz H."/>
        </authorList>
    </citation>
    <scope>NUCLEOTIDE SEQUENCE [LARGE SCALE GENOMIC DNA]</scope>
    <source>
        <strain evidence="5 6">CGMCC 1.7049</strain>
    </source>
</reference>
<feature type="transmembrane region" description="Helical" evidence="3">
    <location>
        <begin position="21"/>
        <end position="40"/>
    </location>
</feature>
<dbReference type="InterPro" id="IPR000160">
    <property type="entry name" value="GGDEF_dom"/>
</dbReference>
<dbReference type="Pfam" id="PF00990">
    <property type="entry name" value="GGDEF"/>
    <property type="match status" value="1"/>
</dbReference>
<dbReference type="Proteomes" id="UP000199758">
    <property type="component" value="Unassembled WGS sequence"/>
</dbReference>